<keyword evidence="6" id="KW-0378">Hydrolase</keyword>
<feature type="compositionally biased region" description="Basic and acidic residues" evidence="8">
    <location>
        <begin position="354"/>
        <end position="380"/>
    </location>
</feature>
<comment type="similarity">
    <text evidence="3">Belongs to the HARBI1 family.</text>
</comment>
<organism evidence="11 12">
    <name type="scientific">Zingiber officinale</name>
    <name type="common">Ginger</name>
    <name type="synonym">Amomum zingiber</name>
    <dbReference type="NCBI Taxonomy" id="94328"/>
    <lineage>
        <taxon>Eukaryota</taxon>
        <taxon>Viridiplantae</taxon>
        <taxon>Streptophyta</taxon>
        <taxon>Embryophyta</taxon>
        <taxon>Tracheophyta</taxon>
        <taxon>Spermatophyta</taxon>
        <taxon>Magnoliopsida</taxon>
        <taxon>Liliopsida</taxon>
        <taxon>Zingiberales</taxon>
        <taxon>Zingiberaceae</taxon>
        <taxon>Zingiber</taxon>
    </lineage>
</organism>
<dbReference type="Pfam" id="PF13359">
    <property type="entry name" value="DDE_Tnp_4"/>
    <property type="match status" value="1"/>
</dbReference>
<evidence type="ECO:0000256" key="2">
    <source>
        <dbReference type="ARBA" id="ARBA00004123"/>
    </source>
</evidence>
<evidence type="ECO:0000313" key="11">
    <source>
        <dbReference type="EMBL" id="KAG6528137.1"/>
    </source>
</evidence>
<dbReference type="InterPro" id="IPR056623">
    <property type="entry name" value="MLLE_2"/>
</dbReference>
<feature type="region of interest" description="Disordered" evidence="8">
    <location>
        <begin position="346"/>
        <end position="380"/>
    </location>
</feature>
<evidence type="ECO:0000256" key="7">
    <source>
        <dbReference type="ARBA" id="ARBA00023242"/>
    </source>
</evidence>
<gene>
    <name evidence="11" type="ORF">ZIOFF_010286</name>
</gene>
<evidence type="ECO:0000256" key="6">
    <source>
        <dbReference type="ARBA" id="ARBA00022801"/>
    </source>
</evidence>
<proteinExistence type="inferred from homology"/>
<evidence type="ECO:0000259" key="9">
    <source>
        <dbReference type="Pfam" id="PF13359"/>
    </source>
</evidence>
<keyword evidence="12" id="KW-1185">Reference proteome</keyword>
<dbReference type="InterPro" id="IPR027806">
    <property type="entry name" value="HARBI1_dom"/>
</dbReference>
<dbReference type="PANTHER" id="PTHR22930">
    <property type="match status" value="1"/>
</dbReference>
<evidence type="ECO:0000313" key="12">
    <source>
        <dbReference type="Proteomes" id="UP000734854"/>
    </source>
</evidence>
<feature type="domain" description="MLLE-like" evidence="10">
    <location>
        <begin position="269"/>
        <end position="313"/>
    </location>
</feature>
<comment type="subcellular location">
    <subcellularLocation>
        <location evidence="2">Nucleus</location>
    </subcellularLocation>
</comment>
<evidence type="ECO:0000256" key="3">
    <source>
        <dbReference type="ARBA" id="ARBA00006958"/>
    </source>
</evidence>
<name>A0A8J5LY66_ZINOF</name>
<keyword evidence="4" id="KW-0540">Nuclease</keyword>
<keyword evidence="5" id="KW-0479">Metal-binding</keyword>
<dbReference type="GO" id="GO:0016787">
    <property type="term" value="F:hydrolase activity"/>
    <property type="evidence" value="ECO:0007669"/>
    <property type="project" value="UniProtKB-KW"/>
</dbReference>
<evidence type="ECO:0000256" key="8">
    <source>
        <dbReference type="SAM" id="MobiDB-lite"/>
    </source>
</evidence>
<evidence type="ECO:0000259" key="10">
    <source>
        <dbReference type="Pfam" id="PF23950"/>
    </source>
</evidence>
<evidence type="ECO:0000256" key="1">
    <source>
        <dbReference type="ARBA" id="ARBA00001968"/>
    </source>
</evidence>
<dbReference type="GO" id="GO:0004518">
    <property type="term" value="F:nuclease activity"/>
    <property type="evidence" value="ECO:0007669"/>
    <property type="project" value="UniProtKB-KW"/>
</dbReference>
<protein>
    <recommendedName>
        <fullName evidence="13">DDE Tnp4 domain-containing protein</fullName>
    </recommendedName>
</protein>
<evidence type="ECO:0000256" key="5">
    <source>
        <dbReference type="ARBA" id="ARBA00022723"/>
    </source>
</evidence>
<dbReference type="InterPro" id="IPR045249">
    <property type="entry name" value="HARBI1-like"/>
</dbReference>
<keyword evidence="7" id="KW-0539">Nucleus</keyword>
<comment type="cofactor">
    <cofactor evidence="1">
        <name>a divalent metal cation</name>
        <dbReference type="ChEBI" id="CHEBI:60240"/>
    </cofactor>
</comment>
<evidence type="ECO:0008006" key="13">
    <source>
        <dbReference type="Google" id="ProtNLM"/>
    </source>
</evidence>
<dbReference type="EMBL" id="JACMSC010000003">
    <property type="protein sequence ID" value="KAG6528137.1"/>
    <property type="molecule type" value="Genomic_DNA"/>
</dbReference>
<evidence type="ECO:0000256" key="4">
    <source>
        <dbReference type="ARBA" id="ARBA00022722"/>
    </source>
</evidence>
<dbReference type="Pfam" id="PF23950">
    <property type="entry name" value="MLLE_2"/>
    <property type="match status" value="1"/>
</dbReference>
<dbReference type="GO" id="GO:0005634">
    <property type="term" value="C:nucleus"/>
    <property type="evidence" value="ECO:0007669"/>
    <property type="project" value="UniProtKB-SubCell"/>
</dbReference>
<dbReference type="AlphaFoldDB" id="A0A8J5LY66"/>
<dbReference type="PANTHER" id="PTHR22930:SF293">
    <property type="entry name" value="PROTEIN ALP1-LIKE"/>
    <property type="match status" value="1"/>
</dbReference>
<accession>A0A8J5LY66</accession>
<dbReference type="Proteomes" id="UP000734854">
    <property type="component" value="Unassembled WGS sequence"/>
</dbReference>
<sequence length="380" mass="43885">MQFIYVLPGWEGSAHDDRVLRDAMIRSNGLKVPQGCYYLVDAGYCNADGFLAPFRGQRYHLNEFHGHRPHTAEEYFNMKHSKARNVIQRCFGLLKGRWKILASPSFFPIETQVRIVLACCLLHNLTRKYMSFDPQELEPLEEDDMEDEHFEDDECVTSITPTEEWTNFRNTLALEMQSGCQWNDVEKKIACEKQWFDSYCQTHKEAKGMWDFKFPYLNQLELVYERDRAIGSVAQGYVDAIYNLEVDQNDESGDKNLREKMTSERMKDVIAELMNLSLPSGDVFKAANIFTADKDKIDVLFNLPSELRRNYVKTRRRRLPSGENTKEKAVVGGKCEGEGYRGENVKKKVAVGRGDAKKTIEENEKEKLPSGENVKEKNAK</sequence>
<reference evidence="11 12" key="1">
    <citation type="submission" date="2020-08" db="EMBL/GenBank/DDBJ databases">
        <title>Plant Genome Project.</title>
        <authorList>
            <person name="Zhang R.-G."/>
        </authorList>
    </citation>
    <scope>NUCLEOTIDE SEQUENCE [LARGE SCALE GENOMIC DNA]</scope>
    <source>
        <tissue evidence="11">Rhizome</tissue>
    </source>
</reference>
<comment type="caution">
    <text evidence="11">The sequence shown here is derived from an EMBL/GenBank/DDBJ whole genome shotgun (WGS) entry which is preliminary data.</text>
</comment>
<dbReference type="GO" id="GO:0046872">
    <property type="term" value="F:metal ion binding"/>
    <property type="evidence" value="ECO:0007669"/>
    <property type="project" value="UniProtKB-KW"/>
</dbReference>
<feature type="domain" description="DDE Tnp4" evidence="9">
    <location>
        <begin position="2"/>
        <end position="124"/>
    </location>
</feature>